<comment type="caution">
    <text evidence="3">The sequence shown here is derived from an EMBL/GenBank/DDBJ whole genome shotgun (WGS) entry which is preliminary data.</text>
</comment>
<feature type="compositionally biased region" description="Low complexity" evidence="2">
    <location>
        <begin position="201"/>
        <end position="216"/>
    </location>
</feature>
<dbReference type="AlphaFoldDB" id="A0A1Q9ESS5"/>
<evidence type="ECO:0000256" key="2">
    <source>
        <dbReference type="SAM" id="MobiDB-lite"/>
    </source>
</evidence>
<reference evidence="3 4" key="1">
    <citation type="submission" date="2016-02" db="EMBL/GenBank/DDBJ databases">
        <title>Genome analysis of coral dinoflagellate symbionts highlights evolutionary adaptations to a symbiotic lifestyle.</title>
        <authorList>
            <person name="Aranda M."/>
            <person name="Li Y."/>
            <person name="Liew Y.J."/>
            <person name="Baumgarten S."/>
            <person name="Simakov O."/>
            <person name="Wilson M."/>
            <person name="Piel J."/>
            <person name="Ashoor H."/>
            <person name="Bougouffa S."/>
            <person name="Bajic V.B."/>
            <person name="Ryu T."/>
            <person name="Ravasi T."/>
            <person name="Bayer T."/>
            <person name="Micklem G."/>
            <person name="Kim H."/>
            <person name="Bhak J."/>
            <person name="Lajeunesse T.C."/>
            <person name="Voolstra C.R."/>
        </authorList>
    </citation>
    <scope>NUCLEOTIDE SEQUENCE [LARGE SCALE GENOMIC DNA]</scope>
    <source>
        <strain evidence="3 4">CCMP2467</strain>
    </source>
</reference>
<gene>
    <name evidence="3" type="ORF">AK812_SmicGene5829</name>
</gene>
<feature type="coiled-coil region" evidence="1">
    <location>
        <begin position="15"/>
        <end position="67"/>
    </location>
</feature>
<evidence type="ECO:0000256" key="1">
    <source>
        <dbReference type="SAM" id="Coils"/>
    </source>
</evidence>
<sequence>MFLYQPEQMSKVKELKRYQQGYNKTSTDVADLESQVEAATREYNDFLRQAAQDLAAQQQSLESESKARVWQERLDMAGRMDNARKAALASCAIYHHNSVELWTGEAGGLSPLSAWSRELPDTALNFACQLAPSAAPSPSARRAAARLPGAATLAQVLRTNDPFANVCVAFVSSFHVDLNPTWLRFALQLAQRLEASPPSPAKSASTTPEARPAPSELPPSLALCAAQVVVLPSTVWLTASSGDAVACLTLPVLIAADPLMQADGLRLAVFSGRSAAALPSEQL</sequence>
<evidence type="ECO:0000313" key="4">
    <source>
        <dbReference type="Proteomes" id="UP000186817"/>
    </source>
</evidence>
<name>A0A1Q9ESS5_SYMMI</name>
<protein>
    <submittedName>
        <fullName evidence="3">Uncharacterized protein</fullName>
    </submittedName>
</protein>
<keyword evidence="1" id="KW-0175">Coiled coil</keyword>
<feature type="region of interest" description="Disordered" evidence="2">
    <location>
        <begin position="196"/>
        <end position="216"/>
    </location>
</feature>
<dbReference type="Proteomes" id="UP000186817">
    <property type="component" value="Unassembled WGS sequence"/>
</dbReference>
<dbReference type="OrthoDB" id="10474384at2759"/>
<keyword evidence="4" id="KW-1185">Reference proteome</keyword>
<evidence type="ECO:0000313" key="3">
    <source>
        <dbReference type="EMBL" id="OLQ10441.1"/>
    </source>
</evidence>
<dbReference type="EMBL" id="LSRX01000078">
    <property type="protein sequence ID" value="OLQ10441.1"/>
    <property type="molecule type" value="Genomic_DNA"/>
</dbReference>
<accession>A0A1Q9ESS5</accession>
<organism evidence="3 4">
    <name type="scientific">Symbiodinium microadriaticum</name>
    <name type="common">Dinoflagellate</name>
    <name type="synonym">Zooxanthella microadriatica</name>
    <dbReference type="NCBI Taxonomy" id="2951"/>
    <lineage>
        <taxon>Eukaryota</taxon>
        <taxon>Sar</taxon>
        <taxon>Alveolata</taxon>
        <taxon>Dinophyceae</taxon>
        <taxon>Suessiales</taxon>
        <taxon>Symbiodiniaceae</taxon>
        <taxon>Symbiodinium</taxon>
    </lineage>
</organism>
<proteinExistence type="predicted"/>